<evidence type="ECO:0000256" key="1">
    <source>
        <dbReference type="SAM" id="MobiDB-lite"/>
    </source>
</evidence>
<accession>A0A3L7ZWL8</accession>
<dbReference type="Proteomes" id="UP000278164">
    <property type="component" value="Unassembled WGS sequence"/>
</dbReference>
<evidence type="ECO:0000313" key="3">
    <source>
        <dbReference type="Proteomes" id="UP000278164"/>
    </source>
</evidence>
<reference evidence="2 3" key="1">
    <citation type="submission" date="2018-09" db="EMBL/GenBank/DDBJ databases">
        <title>Murine metabolic-syndrome-specific gut microbial biobank.</title>
        <authorList>
            <person name="Liu C."/>
        </authorList>
    </citation>
    <scope>NUCLEOTIDE SEQUENCE [LARGE SCALE GENOMIC DNA]</scope>
    <source>
        <strain evidence="2 3">8-P5</strain>
    </source>
</reference>
<organism evidence="2 3">
    <name type="scientific">Parabacteroides distasonis</name>
    <dbReference type="NCBI Taxonomy" id="823"/>
    <lineage>
        <taxon>Bacteria</taxon>
        <taxon>Pseudomonadati</taxon>
        <taxon>Bacteroidota</taxon>
        <taxon>Bacteroidia</taxon>
        <taxon>Bacteroidales</taxon>
        <taxon>Tannerellaceae</taxon>
        <taxon>Parabacteroides</taxon>
    </lineage>
</organism>
<sequence length="59" mass="6625">MFFNTTVLGTHGERNSYSKTSPGATLMRMKEDVIRSGQSKPGYNLQIGTEWKIHSNQPP</sequence>
<dbReference type="AlphaFoldDB" id="A0A3L7ZWL8"/>
<evidence type="ECO:0000313" key="2">
    <source>
        <dbReference type="EMBL" id="RLT74703.1"/>
    </source>
</evidence>
<proteinExistence type="predicted"/>
<dbReference type="EMBL" id="RAYI01000005">
    <property type="protein sequence ID" value="RLT74703.1"/>
    <property type="molecule type" value="Genomic_DNA"/>
</dbReference>
<comment type="caution">
    <text evidence="2">The sequence shown here is derived from an EMBL/GenBank/DDBJ whole genome shotgun (WGS) entry which is preliminary data.</text>
</comment>
<name>A0A3L7ZWL8_PARDI</name>
<gene>
    <name evidence="2" type="ORF">D7V78_03495</name>
</gene>
<feature type="region of interest" description="Disordered" evidence="1">
    <location>
        <begin position="1"/>
        <end position="22"/>
    </location>
</feature>
<dbReference type="OrthoDB" id="1121830at2"/>
<protein>
    <submittedName>
        <fullName evidence="2">Uncharacterized protein</fullName>
    </submittedName>
</protein>
<dbReference type="RefSeq" id="WP_121735020.1">
    <property type="nucleotide sequence ID" value="NZ_QXXG01000013.1"/>
</dbReference>